<dbReference type="Pfam" id="PF25597">
    <property type="entry name" value="SH3_retrovirus"/>
    <property type="match status" value="1"/>
</dbReference>
<dbReference type="InterPro" id="IPR036397">
    <property type="entry name" value="RNaseH_sf"/>
</dbReference>
<dbReference type="SUPFAM" id="SSF53098">
    <property type="entry name" value="Ribonuclease H-like"/>
    <property type="match status" value="1"/>
</dbReference>
<organism evidence="3 4">
    <name type="scientific">Prunus dulcis</name>
    <name type="common">Almond</name>
    <name type="synonym">Amygdalus dulcis</name>
    <dbReference type="NCBI Taxonomy" id="3755"/>
    <lineage>
        <taxon>Eukaryota</taxon>
        <taxon>Viridiplantae</taxon>
        <taxon>Streptophyta</taxon>
        <taxon>Embryophyta</taxon>
        <taxon>Tracheophyta</taxon>
        <taxon>Spermatophyta</taxon>
        <taxon>Magnoliopsida</taxon>
        <taxon>eudicotyledons</taxon>
        <taxon>Gunneridae</taxon>
        <taxon>Pentapetalae</taxon>
        <taxon>rosids</taxon>
        <taxon>fabids</taxon>
        <taxon>Rosales</taxon>
        <taxon>Rosaceae</taxon>
        <taxon>Amygdaloideae</taxon>
        <taxon>Amygdaleae</taxon>
        <taxon>Prunus</taxon>
    </lineage>
</organism>
<protein>
    <recommendedName>
        <fullName evidence="2">Integrase catalytic domain-containing protein</fullName>
    </recommendedName>
</protein>
<feature type="domain" description="Integrase catalytic" evidence="2">
    <location>
        <begin position="200"/>
        <end position="365"/>
    </location>
</feature>
<dbReference type="PANTHER" id="PTHR42648:SF26">
    <property type="entry name" value="INTEGRASE CATALYTIC DOMAIN-CONTAINING PROTEIN"/>
    <property type="match status" value="1"/>
</dbReference>
<comment type="caution">
    <text evidence="3">The sequence shown here is derived from an EMBL/GenBank/DDBJ whole genome shotgun (WGS) entry which is preliminary data.</text>
</comment>
<dbReference type="PANTHER" id="PTHR42648">
    <property type="entry name" value="TRANSPOSASE, PUTATIVE-RELATED"/>
    <property type="match status" value="1"/>
</dbReference>
<dbReference type="AlphaFoldDB" id="A0AAD4V6G9"/>
<sequence>MPYQPAVAHDPNWYPDTGATHHMTCDPRPLQNSAPYAGPNSVILGNDDHMKISHTGNISLPLGTSNFHLSNVFHIPHMHKDLLLVARFTQDNNVLLTFDANQFCIYDNSTGAPLFQGQCKDCLYPIPSSSLRTIPLAFAAMSLPSSICYNRLDHPSHKILSYLGSNKLLSSDFKFQKSFCQGCALGKSTHLPFSSNNEISALFPFALVHSDVWQSPVLSVTGYKYYVIFTDDFTRYTWFYPMRQKSEVFSHLKTFLASIQNHFAASLKSFQSDGEGEFVNSSISELCKNRGIHHRFSCPHTPEQNGLAERKLRHISEMAYTLLVSSGVPLKYWVEAMLTSVYLINRLPTPVLQWNSPFSRLFGRVPYYSDLRTFGCACYPYLGAYLTNKLLPRTVECVFLGYSSQHKGFRCLDPTNNKIYISRHVRFNETYFPFSHGQTTPQPT</sequence>
<dbReference type="Pfam" id="PF00665">
    <property type="entry name" value="rve"/>
    <property type="match status" value="1"/>
</dbReference>
<reference evidence="3 4" key="1">
    <citation type="journal article" date="2022" name="G3 (Bethesda)">
        <title>Whole-genome sequence and methylome profiling of the almond [Prunus dulcis (Mill.) D.A. Webb] cultivar 'Nonpareil'.</title>
        <authorList>
            <person name="D'Amico-Willman K.M."/>
            <person name="Ouma W.Z."/>
            <person name="Meulia T."/>
            <person name="Sideli G.M."/>
            <person name="Gradziel T.M."/>
            <person name="Fresnedo-Ramirez J."/>
        </authorList>
    </citation>
    <scope>NUCLEOTIDE SEQUENCE [LARGE SCALE GENOMIC DNA]</scope>
    <source>
        <strain evidence="3">Clone GOH B32 T37-40</strain>
    </source>
</reference>
<dbReference type="InterPro" id="IPR054722">
    <property type="entry name" value="PolX-like_BBD"/>
</dbReference>
<dbReference type="Pfam" id="PF22936">
    <property type="entry name" value="Pol_BBD"/>
    <property type="match status" value="1"/>
</dbReference>
<dbReference type="InterPro" id="IPR057670">
    <property type="entry name" value="SH3_retrovirus"/>
</dbReference>
<keyword evidence="1" id="KW-0378">Hydrolase</keyword>
<dbReference type="InterPro" id="IPR039537">
    <property type="entry name" value="Retrotran_Ty1/copia-like"/>
</dbReference>
<evidence type="ECO:0000256" key="1">
    <source>
        <dbReference type="ARBA" id="ARBA00022670"/>
    </source>
</evidence>
<gene>
    <name evidence="3" type="ORF">L3X38_037965</name>
</gene>
<name>A0AAD4V6G9_PRUDU</name>
<keyword evidence="4" id="KW-1185">Reference proteome</keyword>
<dbReference type="InterPro" id="IPR001584">
    <property type="entry name" value="Integrase_cat-core"/>
</dbReference>
<dbReference type="GO" id="GO:0003676">
    <property type="term" value="F:nucleic acid binding"/>
    <property type="evidence" value="ECO:0007669"/>
    <property type="project" value="InterPro"/>
</dbReference>
<keyword evidence="1" id="KW-0645">Protease</keyword>
<dbReference type="InterPro" id="IPR012337">
    <property type="entry name" value="RNaseH-like_sf"/>
</dbReference>
<evidence type="ECO:0000259" key="2">
    <source>
        <dbReference type="PROSITE" id="PS50994"/>
    </source>
</evidence>
<dbReference type="Gene3D" id="3.30.420.10">
    <property type="entry name" value="Ribonuclease H-like superfamily/Ribonuclease H"/>
    <property type="match status" value="1"/>
</dbReference>
<dbReference type="PROSITE" id="PS50994">
    <property type="entry name" value="INTEGRASE"/>
    <property type="match status" value="1"/>
</dbReference>
<evidence type="ECO:0000313" key="3">
    <source>
        <dbReference type="EMBL" id="KAI5318257.1"/>
    </source>
</evidence>
<dbReference type="EMBL" id="JAJFAZ020000007">
    <property type="protein sequence ID" value="KAI5318257.1"/>
    <property type="molecule type" value="Genomic_DNA"/>
</dbReference>
<evidence type="ECO:0000313" key="4">
    <source>
        <dbReference type="Proteomes" id="UP001054821"/>
    </source>
</evidence>
<accession>A0AAD4V6G9</accession>
<dbReference type="GO" id="GO:0015074">
    <property type="term" value="P:DNA integration"/>
    <property type="evidence" value="ECO:0007669"/>
    <property type="project" value="InterPro"/>
</dbReference>
<dbReference type="GO" id="GO:0006508">
    <property type="term" value="P:proteolysis"/>
    <property type="evidence" value="ECO:0007669"/>
    <property type="project" value="UniProtKB-KW"/>
</dbReference>
<dbReference type="Proteomes" id="UP001054821">
    <property type="component" value="Chromosome 7"/>
</dbReference>
<proteinExistence type="predicted"/>
<dbReference type="GO" id="GO:0008233">
    <property type="term" value="F:peptidase activity"/>
    <property type="evidence" value="ECO:0007669"/>
    <property type="project" value="UniProtKB-KW"/>
</dbReference>